<dbReference type="GO" id="GO:0006457">
    <property type="term" value="P:protein folding"/>
    <property type="evidence" value="ECO:0007669"/>
    <property type="project" value="InterPro"/>
</dbReference>
<dbReference type="AlphaFoldDB" id="A0A1E7FYI1"/>
<dbReference type="PANTHER" id="PTHR45625:SF1">
    <property type="entry name" value="RING-TYPE E3 UBIQUITIN-PROTEIN LIGASE PPIL2"/>
    <property type="match status" value="1"/>
</dbReference>
<sequence>MSKSSRKQNNNNVVITVPLLLELHCDIAPRTCTNFLGLCRRKRYDGTIFHRLIPNFMIQGGGEKMKQTENNQSASRKYNADAPLWGPEPFEDEFDQRLKHDNEGIVAMANSGPNTNKQQFYITFNSCAHLDRKHTVFGNIVEGMKEFNSALSKVKTDSKDRP</sequence>
<reference evidence="5 6" key="1">
    <citation type="submission" date="2016-09" db="EMBL/GenBank/DDBJ databases">
        <title>Extensive genetic diversity and differential bi-allelic expression allows diatom success in the polar Southern Ocean.</title>
        <authorList>
            <consortium name="DOE Joint Genome Institute"/>
            <person name="Mock T."/>
            <person name="Otillar R.P."/>
            <person name="Strauss J."/>
            <person name="Dupont C."/>
            <person name="Frickenhaus S."/>
            <person name="Maumus F."/>
            <person name="Mcmullan M."/>
            <person name="Sanges R."/>
            <person name="Schmutz J."/>
            <person name="Toseland A."/>
            <person name="Valas R."/>
            <person name="Veluchamy A."/>
            <person name="Ward B.J."/>
            <person name="Allen A."/>
            <person name="Barry K."/>
            <person name="Falciatore A."/>
            <person name="Ferrante M."/>
            <person name="Fortunato A.E."/>
            <person name="Gloeckner G."/>
            <person name="Gruber A."/>
            <person name="Hipkin R."/>
            <person name="Janech M."/>
            <person name="Kroth P."/>
            <person name="Leese F."/>
            <person name="Lindquist E."/>
            <person name="Lyon B.R."/>
            <person name="Martin J."/>
            <person name="Mayer C."/>
            <person name="Parker M."/>
            <person name="Quesneville H."/>
            <person name="Raymond J."/>
            <person name="Uhlig C."/>
            <person name="Valentin K.U."/>
            <person name="Worden A.Z."/>
            <person name="Armbrust E.V."/>
            <person name="Bowler C."/>
            <person name="Green B."/>
            <person name="Moulton V."/>
            <person name="Van Oosterhout C."/>
            <person name="Grigoriev I."/>
        </authorList>
    </citation>
    <scope>NUCLEOTIDE SEQUENCE [LARGE SCALE GENOMIC DNA]</scope>
    <source>
        <strain evidence="5 6">CCMP1102</strain>
    </source>
</reference>
<dbReference type="GO" id="GO:0000209">
    <property type="term" value="P:protein polyubiquitination"/>
    <property type="evidence" value="ECO:0007669"/>
    <property type="project" value="TreeGrafter"/>
</dbReference>
<dbReference type="InterPro" id="IPR002130">
    <property type="entry name" value="Cyclophilin-type_PPIase_dom"/>
</dbReference>
<keyword evidence="1 3" id="KW-0697">Rotamase</keyword>
<dbReference type="InterPro" id="IPR024936">
    <property type="entry name" value="Cyclophilin-type_PPIase"/>
</dbReference>
<keyword evidence="6" id="KW-1185">Reference proteome</keyword>
<dbReference type="PIRSF" id="PIRSF001467">
    <property type="entry name" value="Peptidylpro_ismrse"/>
    <property type="match status" value="1"/>
</dbReference>
<dbReference type="Gene3D" id="2.40.100.10">
    <property type="entry name" value="Cyclophilin-like"/>
    <property type="match status" value="1"/>
</dbReference>
<name>A0A1E7FYI1_9STRA</name>
<accession>A0A1E7FYI1</accession>
<dbReference type="Proteomes" id="UP000095751">
    <property type="component" value="Unassembled WGS sequence"/>
</dbReference>
<feature type="domain" description="PPIase cyclophilin-type" evidence="4">
    <location>
        <begin position="19"/>
        <end position="162"/>
    </location>
</feature>
<keyword evidence="2 3" id="KW-0413">Isomerase</keyword>
<evidence type="ECO:0000313" key="6">
    <source>
        <dbReference type="Proteomes" id="UP000095751"/>
    </source>
</evidence>
<evidence type="ECO:0000259" key="4">
    <source>
        <dbReference type="PROSITE" id="PS50072"/>
    </source>
</evidence>
<gene>
    <name evidence="5" type="ORF">FRACYDRAFT_178000</name>
</gene>
<dbReference type="InterPro" id="IPR020892">
    <property type="entry name" value="Cyclophilin-type_PPIase_CS"/>
</dbReference>
<evidence type="ECO:0000256" key="3">
    <source>
        <dbReference type="RuleBase" id="RU363019"/>
    </source>
</evidence>
<dbReference type="KEGG" id="fcy:FRACYDRAFT_178000"/>
<comment type="similarity">
    <text evidence="3">Belongs to the cyclophilin-type PPIase family.</text>
</comment>
<proteinExistence type="inferred from homology"/>
<dbReference type="EMBL" id="KV784353">
    <property type="protein sequence ID" value="OEU23209.1"/>
    <property type="molecule type" value="Genomic_DNA"/>
</dbReference>
<dbReference type="PROSITE" id="PS00170">
    <property type="entry name" value="CSA_PPIASE_1"/>
    <property type="match status" value="1"/>
</dbReference>
<dbReference type="InterPro" id="IPR029000">
    <property type="entry name" value="Cyclophilin-like_dom_sf"/>
</dbReference>
<organism evidence="5 6">
    <name type="scientific">Fragilariopsis cylindrus CCMP1102</name>
    <dbReference type="NCBI Taxonomy" id="635003"/>
    <lineage>
        <taxon>Eukaryota</taxon>
        <taxon>Sar</taxon>
        <taxon>Stramenopiles</taxon>
        <taxon>Ochrophyta</taxon>
        <taxon>Bacillariophyta</taxon>
        <taxon>Bacillariophyceae</taxon>
        <taxon>Bacillariophycidae</taxon>
        <taxon>Bacillariales</taxon>
        <taxon>Bacillariaceae</taxon>
        <taxon>Fragilariopsis</taxon>
    </lineage>
</organism>
<dbReference type="GO" id="GO:0003755">
    <property type="term" value="F:peptidyl-prolyl cis-trans isomerase activity"/>
    <property type="evidence" value="ECO:0007669"/>
    <property type="project" value="UniProtKB-UniRule"/>
</dbReference>
<dbReference type="Pfam" id="PF00160">
    <property type="entry name" value="Pro_isomerase"/>
    <property type="match status" value="1"/>
</dbReference>
<dbReference type="PRINTS" id="PR00153">
    <property type="entry name" value="CSAPPISMRASE"/>
</dbReference>
<dbReference type="SUPFAM" id="SSF50891">
    <property type="entry name" value="Cyclophilin-like"/>
    <property type="match status" value="1"/>
</dbReference>
<feature type="non-terminal residue" evidence="5">
    <location>
        <position position="162"/>
    </location>
</feature>
<evidence type="ECO:0000256" key="1">
    <source>
        <dbReference type="ARBA" id="ARBA00023110"/>
    </source>
</evidence>
<dbReference type="PROSITE" id="PS50072">
    <property type="entry name" value="CSA_PPIASE_2"/>
    <property type="match status" value="1"/>
</dbReference>
<evidence type="ECO:0000256" key="2">
    <source>
        <dbReference type="ARBA" id="ARBA00023235"/>
    </source>
</evidence>
<dbReference type="OrthoDB" id="442970at2759"/>
<dbReference type="InterPro" id="IPR044666">
    <property type="entry name" value="Cyclophilin_A-like"/>
</dbReference>
<protein>
    <recommendedName>
        <fullName evidence="3">Peptidyl-prolyl cis-trans isomerase</fullName>
        <shortName evidence="3">PPIase</shortName>
        <ecNumber evidence="3">5.2.1.8</ecNumber>
    </recommendedName>
</protein>
<evidence type="ECO:0000313" key="5">
    <source>
        <dbReference type="EMBL" id="OEU23209.1"/>
    </source>
</evidence>
<dbReference type="InParanoid" id="A0A1E7FYI1"/>
<dbReference type="PANTHER" id="PTHR45625">
    <property type="entry name" value="PEPTIDYL-PROLYL CIS-TRANS ISOMERASE-RELATED"/>
    <property type="match status" value="1"/>
</dbReference>
<dbReference type="GO" id="GO:0071013">
    <property type="term" value="C:catalytic step 2 spliceosome"/>
    <property type="evidence" value="ECO:0007669"/>
    <property type="project" value="TreeGrafter"/>
</dbReference>
<comment type="function">
    <text evidence="3">PPIases accelerate the folding of proteins. It catalyzes the cis-trans isomerization of proline imidic peptide bonds in oligopeptides.</text>
</comment>
<comment type="catalytic activity">
    <reaction evidence="3">
        <text>[protein]-peptidylproline (omega=180) = [protein]-peptidylproline (omega=0)</text>
        <dbReference type="Rhea" id="RHEA:16237"/>
        <dbReference type="Rhea" id="RHEA-COMP:10747"/>
        <dbReference type="Rhea" id="RHEA-COMP:10748"/>
        <dbReference type="ChEBI" id="CHEBI:83833"/>
        <dbReference type="ChEBI" id="CHEBI:83834"/>
        <dbReference type="EC" id="5.2.1.8"/>
    </reaction>
</comment>
<dbReference type="EC" id="5.2.1.8" evidence="3"/>
<dbReference type="GO" id="GO:0061630">
    <property type="term" value="F:ubiquitin protein ligase activity"/>
    <property type="evidence" value="ECO:0007669"/>
    <property type="project" value="TreeGrafter"/>
</dbReference>